<accession>A0A1H1C317</accession>
<evidence type="ECO:0000256" key="3">
    <source>
        <dbReference type="ARBA" id="ARBA00023082"/>
    </source>
</evidence>
<keyword evidence="2" id="KW-0805">Transcription regulation</keyword>
<feature type="domain" description="RNA polymerase sigma-70 region 2" evidence="5">
    <location>
        <begin position="32"/>
        <end position="100"/>
    </location>
</feature>
<evidence type="ECO:0000256" key="4">
    <source>
        <dbReference type="ARBA" id="ARBA00023163"/>
    </source>
</evidence>
<dbReference type="Gene3D" id="1.10.1740.10">
    <property type="match status" value="1"/>
</dbReference>
<dbReference type="STRING" id="35622.SAMN04489764_1266"/>
<feature type="domain" description="RNA polymerase sigma factor 70 region 4 type 2" evidence="6">
    <location>
        <begin position="133"/>
        <end position="182"/>
    </location>
</feature>
<dbReference type="GO" id="GO:0006352">
    <property type="term" value="P:DNA-templated transcription initiation"/>
    <property type="evidence" value="ECO:0007669"/>
    <property type="project" value="InterPro"/>
</dbReference>
<dbReference type="GO" id="GO:0016987">
    <property type="term" value="F:sigma factor activity"/>
    <property type="evidence" value="ECO:0007669"/>
    <property type="project" value="UniProtKB-KW"/>
</dbReference>
<name>A0A1H1C317_9ACTN</name>
<dbReference type="EMBL" id="FNKK01000002">
    <property type="protein sequence ID" value="SDQ58519.1"/>
    <property type="molecule type" value="Genomic_DNA"/>
</dbReference>
<comment type="similarity">
    <text evidence="1">Belongs to the sigma-70 factor family. ECF subfamily.</text>
</comment>
<gene>
    <name evidence="7" type="ORF">SAMN04489764_1266</name>
</gene>
<evidence type="ECO:0000259" key="6">
    <source>
        <dbReference type="Pfam" id="PF08281"/>
    </source>
</evidence>
<keyword evidence="4" id="KW-0804">Transcription</keyword>
<dbReference type="SUPFAM" id="SSF88946">
    <property type="entry name" value="Sigma2 domain of RNA polymerase sigma factors"/>
    <property type="match status" value="1"/>
</dbReference>
<dbReference type="OrthoDB" id="5518337at2"/>
<evidence type="ECO:0000256" key="1">
    <source>
        <dbReference type="ARBA" id="ARBA00010641"/>
    </source>
</evidence>
<sequence>MVSARALPDGSALDDSALIDGSTAEPELFALLFDRHADEIYRYAARRLGPEPAEDVVAEVFLIAFRTRRNYDRSRRDARPWLYGIATNVISQHRRTENRRNKAMARLAAERPTQFDEGGSIDRITAAGMQPRLAKILVTLSAAERNLLLLVAWADLSYEEAAVALGIPVGTVRSRLHRVRAKVRRALGGVDPFGLEPSHG</sequence>
<dbReference type="AlphaFoldDB" id="A0A1H1C317"/>
<evidence type="ECO:0000313" key="8">
    <source>
        <dbReference type="Proteomes" id="UP000217103"/>
    </source>
</evidence>
<dbReference type="Proteomes" id="UP000217103">
    <property type="component" value="Unassembled WGS sequence"/>
</dbReference>
<dbReference type="Gene3D" id="1.10.10.10">
    <property type="entry name" value="Winged helix-like DNA-binding domain superfamily/Winged helix DNA-binding domain"/>
    <property type="match status" value="1"/>
</dbReference>
<dbReference type="InterPro" id="IPR007627">
    <property type="entry name" value="RNA_pol_sigma70_r2"/>
</dbReference>
<dbReference type="PANTHER" id="PTHR43133">
    <property type="entry name" value="RNA POLYMERASE ECF-TYPE SIGMA FACTO"/>
    <property type="match status" value="1"/>
</dbReference>
<dbReference type="Pfam" id="PF08281">
    <property type="entry name" value="Sigma70_r4_2"/>
    <property type="match status" value="1"/>
</dbReference>
<dbReference type="Pfam" id="PF04542">
    <property type="entry name" value="Sigma70_r2"/>
    <property type="match status" value="1"/>
</dbReference>
<dbReference type="InterPro" id="IPR013324">
    <property type="entry name" value="RNA_pol_sigma_r3/r4-like"/>
</dbReference>
<dbReference type="GO" id="GO:0003677">
    <property type="term" value="F:DNA binding"/>
    <property type="evidence" value="ECO:0007669"/>
    <property type="project" value="InterPro"/>
</dbReference>
<evidence type="ECO:0000313" key="7">
    <source>
        <dbReference type="EMBL" id="SDQ58519.1"/>
    </source>
</evidence>
<dbReference type="InterPro" id="IPR013325">
    <property type="entry name" value="RNA_pol_sigma_r2"/>
</dbReference>
<evidence type="ECO:0000256" key="2">
    <source>
        <dbReference type="ARBA" id="ARBA00023015"/>
    </source>
</evidence>
<dbReference type="SUPFAM" id="SSF88659">
    <property type="entry name" value="Sigma3 and sigma4 domains of RNA polymerase sigma factors"/>
    <property type="match status" value="1"/>
</dbReference>
<evidence type="ECO:0000259" key="5">
    <source>
        <dbReference type="Pfam" id="PF04542"/>
    </source>
</evidence>
<dbReference type="RefSeq" id="WP_093258187.1">
    <property type="nucleotide sequence ID" value="NZ_FNKK01000002.1"/>
</dbReference>
<keyword evidence="3" id="KW-0731">Sigma factor</keyword>
<keyword evidence="8" id="KW-1185">Reference proteome</keyword>
<dbReference type="InterPro" id="IPR014284">
    <property type="entry name" value="RNA_pol_sigma-70_dom"/>
</dbReference>
<protein>
    <submittedName>
        <fullName evidence="7">RNA polymerase sigma-70 factor, ECF subfamily</fullName>
    </submittedName>
</protein>
<proteinExistence type="inferred from homology"/>
<dbReference type="PANTHER" id="PTHR43133:SF25">
    <property type="entry name" value="RNA POLYMERASE SIGMA FACTOR RFAY-RELATED"/>
    <property type="match status" value="1"/>
</dbReference>
<dbReference type="InterPro" id="IPR039425">
    <property type="entry name" value="RNA_pol_sigma-70-like"/>
</dbReference>
<dbReference type="NCBIfam" id="TIGR02937">
    <property type="entry name" value="sigma70-ECF"/>
    <property type="match status" value="1"/>
</dbReference>
<reference evidence="7 8" key="1">
    <citation type="submission" date="2016-10" db="EMBL/GenBank/DDBJ databases">
        <authorList>
            <person name="de Groot N.N."/>
        </authorList>
    </citation>
    <scope>NUCLEOTIDE SEQUENCE [LARGE SCALE GENOMIC DNA]</scope>
    <source>
        <strain evidence="7 8">DSM 43794</strain>
    </source>
</reference>
<dbReference type="InterPro" id="IPR036388">
    <property type="entry name" value="WH-like_DNA-bd_sf"/>
</dbReference>
<dbReference type="CDD" id="cd06171">
    <property type="entry name" value="Sigma70_r4"/>
    <property type="match status" value="1"/>
</dbReference>
<dbReference type="InterPro" id="IPR013249">
    <property type="entry name" value="RNA_pol_sigma70_r4_t2"/>
</dbReference>
<organism evidence="7 8">
    <name type="scientific">Thermostaphylospora chromogena</name>
    <dbReference type="NCBI Taxonomy" id="35622"/>
    <lineage>
        <taxon>Bacteria</taxon>
        <taxon>Bacillati</taxon>
        <taxon>Actinomycetota</taxon>
        <taxon>Actinomycetes</taxon>
        <taxon>Streptosporangiales</taxon>
        <taxon>Thermomonosporaceae</taxon>
        <taxon>Thermostaphylospora</taxon>
    </lineage>
</organism>